<keyword evidence="3 4" id="KW-0378">Hydrolase</keyword>
<comment type="similarity">
    <text evidence="2 4">Belongs to the Nudix hydrolase family.</text>
</comment>
<feature type="domain" description="Nudix hydrolase" evidence="5">
    <location>
        <begin position="88"/>
        <end position="220"/>
    </location>
</feature>
<dbReference type="InterPro" id="IPR020084">
    <property type="entry name" value="NUDIX_hydrolase_CS"/>
</dbReference>
<dbReference type="SUPFAM" id="SSF55811">
    <property type="entry name" value="Nudix"/>
    <property type="match status" value="1"/>
</dbReference>
<dbReference type="AlphaFoldDB" id="A0A7H0I7P3"/>
<keyword evidence="7" id="KW-1185">Reference proteome</keyword>
<dbReference type="Gene3D" id="3.90.79.10">
    <property type="entry name" value="Nucleoside Triphosphate Pyrophosphohydrolase"/>
    <property type="match status" value="1"/>
</dbReference>
<dbReference type="PRINTS" id="PR00502">
    <property type="entry name" value="NUDIXFAMILY"/>
</dbReference>
<evidence type="ECO:0000256" key="1">
    <source>
        <dbReference type="ARBA" id="ARBA00001946"/>
    </source>
</evidence>
<evidence type="ECO:0000313" key="7">
    <source>
        <dbReference type="Proteomes" id="UP000516052"/>
    </source>
</evidence>
<dbReference type="Pfam" id="PF00293">
    <property type="entry name" value="NUDIX"/>
    <property type="match status" value="1"/>
</dbReference>
<dbReference type="PROSITE" id="PS51462">
    <property type="entry name" value="NUDIX"/>
    <property type="match status" value="1"/>
</dbReference>
<dbReference type="KEGG" id="sroi:IAG44_04595"/>
<evidence type="ECO:0000256" key="3">
    <source>
        <dbReference type="ARBA" id="ARBA00022801"/>
    </source>
</evidence>
<reference evidence="6 7" key="1">
    <citation type="submission" date="2020-08" db="EMBL/GenBank/DDBJ databases">
        <title>A novel species.</title>
        <authorList>
            <person name="Gao J."/>
        </authorList>
    </citation>
    <scope>NUCLEOTIDE SEQUENCE [LARGE SCALE GENOMIC DNA]</scope>
    <source>
        <strain evidence="6 7">CRXT-G-22</strain>
    </source>
</reference>
<dbReference type="InterPro" id="IPR015797">
    <property type="entry name" value="NUDIX_hydrolase-like_dom_sf"/>
</dbReference>
<dbReference type="GO" id="GO:0016787">
    <property type="term" value="F:hydrolase activity"/>
    <property type="evidence" value="ECO:0007669"/>
    <property type="project" value="UniProtKB-KW"/>
</dbReference>
<dbReference type="Proteomes" id="UP000516052">
    <property type="component" value="Chromosome"/>
</dbReference>
<proteinExistence type="inferred from homology"/>
<protein>
    <submittedName>
        <fullName evidence="6">NUDIX hydrolase</fullName>
    </submittedName>
</protein>
<dbReference type="InterPro" id="IPR020476">
    <property type="entry name" value="Nudix_hydrolase"/>
</dbReference>
<name>A0A7H0I7P3_9ACTN</name>
<dbReference type="PANTHER" id="PTHR43046:SF14">
    <property type="entry name" value="MUTT_NUDIX FAMILY PROTEIN"/>
    <property type="match status" value="1"/>
</dbReference>
<dbReference type="CDD" id="cd02883">
    <property type="entry name" value="NUDIX_Hydrolase"/>
    <property type="match status" value="1"/>
</dbReference>
<dbReference type="PROSITE" id="PS00893">
    <property type="entry name" value="NUDIX_BOX"/>
    <property type="match status" value="1"/>
</dbReference>
<evidence type="ECO:0000259" key="5">
    <source>
        <dbReference type="PROSITE" id="PS51462"/>
    </source>
</evidence>
<evidence type="ECO:0000256" key="2">
    <source>
        <dbReference type="ARBA" id="ARBA00005582"/>
    </source>
</evidence>
<sequence length="235" mass="25879">MGVLSYGEGTRPRCTYVCQYDHRGLGHFIRQALPTRQVGLRNRPPRGTRSLTRTTRPLLRKEPAVDETVTAEKPEAWLPREEWVQTQPRTLLASCVLLLDTAGRVLLLRYAPGQPAAGDWWLPGGMLDHGEDPRTAARRELREETGLGLPGPLRLIGIDHRADVLGTGPVLDCYFHGGTLPPGAAVRLSEEHDRHAFHHLTDLDALLPAPHLRTLCALHEAALAGTTVCLTDGEL</sequence>
<evidence type="ECO:0000313" key="6">
    <source>
        <dbReference type="EMBL" id="QNP68809.1"/>
    </source>
</evidence>
<comment type="cofactor">
    <cofactor evidence="1">
        <name>Mg(2+)</name>
        <dbReference type="ChEBI" id="CHEBI:18420"/>
    </cofactor>
</comment>
<gene>
    <name evidence="6" type="ORF">IAG44_04595</name>
</gene>
<dbReference type="EMBL" id="CP060828">
    <property type="protein sequence ID" value="QNP68809.1"/>
    <property type="molecule type" value="Genomic_DNA"/>
</dbReference>
<dbReference type="InterPro" id="IPR000086">
    <property type="entry name" value="NUDIX_hydrolase_dom"/>
</dbReference>
<accession>A0A7H0I7P3</accession>
<organism evidence="6 7">
    <name type="scientific">Streptomyces roseirectus</name>
    <dbReference type="NCBI Taxonomy" id="2768066"/>
    <lineage>
        <taxon>Bacteria</taxon>
        <taxon>Bacillati</taxon>
        <taxon>Actinomycetota</taxon>
        <taxon>Actinomycetes</taxon>
        <taxon>Kitasatosporales</taxon>
        <taxon>Streptomycetaceae</taxon>
        <taxon>Streptomyces</taxon>
    </lineage>
</organism>
<dbReference type="PANTHER" id="PTHR43046">
    <property type="entry name" value="GDP-MANNOSE MANNOSYL HYDROLASE"/>
    <property type="match status" value="1"/>
</dbReference>
<evidence type="ECO:0000256" key="4">
    <source>
        <dbReference type="RuleBase" id="RU003476"/>
    </source>
</evidence>